<dbReference type="PANTHER" id="PTHR21687">
    <property type="entry name" value="PLASMALEMMA VESICLE-ASSOCIATED PROTEIN"/>
    <property type="match status" value="1"/>
</dbReference>
<protein>
    <recommendedName>
        <fullName evidence="6">Plasmalemma vesicle associated protein</fullName>
    </recommendedName>
</protein>
<dbReference type="AlphaFoldDB" id="A0A8D2MHS5"/>
<reference evidence="4" key="1">
    <citation type="submission" date="2025-08" db="UniProtKB">
        <authorList>
            <consortium name="Ensembl"/>
        </authorList>
    </citation>
    <scope>IDENTIFICATION</scope>
</reference>
<evidence type="ECO:0000256" key="2">
    <source>
        <dbReference type="SAM" id="MobiDB-lite"/>
    </source>
</evidence>
<keyword evidence="1" id="KW-0175">Coiled coil</keyword>
<evidence type="ECO:0000313" key="5">
    <source>
        <dbReference type="Proteomes" id="UP000694413"/>
    </source>
</evidence>
<organism evidence="4 5">
    <name type="scientific">Zonotrichia albicollis</name>
    <name type="common">White-throated sparrow</name>
    <name type="synonym">Fringilla albicollis</name>
    <dbReference type="NCBI Taxonomy" id="44394"/>
    <lineage>
        <taxon>Eukaryota</taxon>
        <taxon>Metazoa</taxon>
        <taxon>Chordata</taxon>
        <taxon>Craniata</taxon>
        <taxon>Vertebrata</taxon>
        <taxon>Euteleostomi</taxon>
        <taxon>Archelosauria</taxon>
        <taxon>Archosauria</taxon>
        <taxon>Dinosauria</taxon>
        <taxon>Saurischia</taxon>
        <taxon>Theropoda</taxon>
        <taxon>Coelurosauria</taxon>
        <taxon>Aves</taxon>
        <taxon>Neognathae</taxon>
        <taxon>Neoaves</taxon>
        <taxon>Telluraves</taxon>
        <taxon>Australaves</taxon>
        <taxon>Passeriformes</taxon>
        <taxon>Passerellidae</taxon>
        <taxon>Zonotrichia</taxon>
    </lineage>
</organism>
<name>A0A8D2MHS5_ZONAL</name>
<keyword evidence="3" id="KW-1133">Transmembrane helix</keyword>
<accession>A0A8D2MHS5</accession>
<keyword evidence="5" id="KW-1185">Reference proteome</keyword>
<feature type="region of interest" description="Disordered" evidence="2">
    <location>
        <begin position="320"/>
        <end position="342"/>
    </location>
</feature>
<evidence type="ECO:0000256" key="3">
    <source>
        <dbReference type="SAM" id="Phobius"/>
    </source>
</evidence>
<feature type="compositionally biased region" description="Polar residues" evidence="2">
    <location>
        <begin position="320"/>
        <end position="337"/>
    </location>
</feature>
<feature type="transmembrane region" description="Helical" evidence="3">
    <location>
        <begin position="30"/>
        <end position="52"/>
    </location>
</feature>
<dbReference type="PANTHER" id="PTHR21687:SF5">
    <property type="entry name" value="PLASMALEMMA VESICLE-ASSOCIATED PROTEIN"/>
    <property type="match status" value="1"/>
</dbReference>
<evidence type="ECO:0000256" key="1">
    <source>
        <dbReference type="SAM" id="Coils"/>
    </source>
</evidence>
<feature type="coiled-coil region" evidence="1">
    <location>
        <begin position="392"/>
        <end position="493"/>
    </location>
</feature>
<sequence>MEKSSFAMAKFGLEHKEAMPKRDCGFYLKYIFLFTSLIQFLIILGLVLFMVYGNAQAGTDTHLRLLEEQVQSHYRRIVALGATNANLSRTLNATLKDRDKVQGMALKAQRELEKCNSSQASSSIPQVSPGSWESRGRVALPAADAAVASSSLWVVAARGPQKVPGGFGQGGPNLLFLLLLFLPGALSEPLKWCPGILLGWSDPSPPPPLPLVALELSQRPRNGAWESFWDVLTLLLFSSSSSSCCPGALPEPTRRCRGVLLGFSDPSPPPLPLPPVQLRELVFQQLRLKECQVITTLINNTCTAEKLQLQRQLDQASLSKRTLEGSRQQSQAELTKVTQEKDKCQQDLQSARTEGDMSRMELDMHKHRCSSLQSDVSEKILRVLDLAKQYQCKEAEKELGQIRERVEELLRRQKERDSLFVWRSSCELSVQQCRHNCSRDTQELQQRIQGLEKLQKDGEEERKRLQADKEKVGKELEEKRKAAAAMEESLRQQLGVCMGTKVGTWGIGDMGTRGHGTFGHWGHGDSHGDMGTSTSALGFSFLTPGFCLCGNFLLGAVPPLSGATPEQCPLSPQMSHLDLPGSRGPGSAARSSSFPGTGAYMELLKNPAILGTMGMQNPVELQQMLQLMEQYTATLKNASG</sequence>
<reference evidence="4" key="2">
    <citation type="submission" date="2025-09" db="UniProtKB">
        <authorList>
            <consortium name="Ensembl"/>
        </authorList>
    </citation>
    <scope>IDENTIFICATION</scope>
</reference>
<dbReference type="InterPro" id="IPR009538">
    <property type="entry name" value="PV-1"/>
</dbReference>
<feature type="compositionally biased region" description="Low complexity" evidence="2">
    <location>
        <begin position="580"/>
        <end position="593"/>
    </location>
</feature>
<dbReference type="Proteomes" id="UP000694413">
    <property type="component" value="Unassembled WGS sequence"/>
</dbReference>
<evidence type="ECO:0000313" key="4">
    <source>
        <dbReference type="Ensembl" id="ENSZALP00000008845.1"/>
    </source>
</evidence>
<proteinExistence type="predicted"/>
<dbReference type="GO" id="GO:0043114">
    <property type="term" value="P:regulation of vascular permeability"/>
    <property type="evidence" value="ECO:0007669"/>
    <property type="project" value="TreeGrafter"/>
</dbReference>
<dbReference type="Ensembl" id="ENSZALT00000012433.1">
    <property type="protein sequence ID" value="ENSZALP00000008845.1"/>
    <property type="gene ID" value="ENSZALG00000007658.1"/>
</dbReference>
<feature type="region of interest" description="Disordered" evidence="2">
    <location>
        <begin position="567"/>
        <end position="593"/>
    </location>
</feature>
<evidence type="ECO:0008006" key="6">
    <source>
        <dbReference type="Google" id="ProtNLM"/>
    </source>
</evidence>
<dbReference type="GO" id="GO:0002693">
    <property type="term" value="P:positive regulation of cellular extravasation"/>
    <property type="evidence" value="ECO:0007669"/>
    <property type="project" value="TreeGrafter"/>
</dbReference>
<keyword evidence="3" id="KW-0472">Membrane</keyword>
<keyword evidence="3" id="KW-0812">Transmembrane</keyword>
<dbReference type="Pfam" id="PF06637">
    <property type="entry name" value="PV-1"/>
    <property type="match status" value="1"/>
</dbReference>